<name>A0A8H7IWB5_9PLEO</name>
<evidence type="ECO:0000256" key="1">
    <source>
        <dbReference type="SAM" id="MobiDB-lite"/>
    </source>
</evidence>
<evidence type="ECO:0000313" key="4">
    <source>
        <dbReference type="Proteomes" id="UP000651452"/>
    </source>
</evidence>
<evidence type="ECO:0000313" key="3">
    <source>
        <dbReference type="EMBL" id="KAF9690543.1"/>
    </source>
</evidence>
<feature type="signal peptide" evidence="2">
    <location>
        <begin position="1"/>
        <end position="21"/>
    </location>
</feature>
<proteinExistence type="predicted"/>
<accession>A0A8H7IWB5</accession>
<dbReference type="AlphaFoldDB" id="A0A8H7IWB5"/>
<keyword evidence="2" id="KW-0732">Signal</keyword>
<feature type="chain" id="PRO_5034261700" evidence="2">
    <location>
        <begin position="22"/>
        <end position="187"/>
    </location>
</feature>
<gene>
    <name evidence="3" type="ORF">EKO04_011313</name>
</gene>
<dbReference type="Proteomes" id="UP000651452">
    <property type="component" value="Unassembled WGS sequence"/>
</dbReference>
<feature type="region of interest" description="Disordered" evidence="1">
    <location>
        <begin position="121"/>
        <end position="187"/>
    </location>
</feature>
<reference evidence="3" key="2">
    <citation type="submission" date="2020-09" db="EMBL/GenBank/DDBJ databases">
        <title>Reference genome assembly for Australian Ascochyta lentis isolate Al4.</title>
        <authorList>
            <person name="Lee R.C."/>
            <person name="Farfan-Caceres L.M."/>
            <person name="Debler J.W."/>
            <person name="Williams A.H."/>
            <person name="Henares B.M."/>
        </authorList>
    </citation>
    <scope>NUCLEOTIDE SEQUENCE</scope>
    <source>
        <strain evidence="3">Al4</strain>
    </source>
</reference>
<protein>
    <submittedName>
        <fullName evidence="3">Uncharacterized protein</fullName>
    </submittedName>
</protein>
<dbReference type="EMBL" id="RZGK01000023">
    <property type="protein sequence ID" value="KAF9690543.1"/>
    <property type="molecule type" value="Genomic_DNA"/>
</dbReference>
<sequence>MIITAPITLSALAVLLSFATSLPSPPPVGAGQEPAKGISISKPAVGLLTTPSPQKTLPVEILTWLSAFQTWLSAIPPQPHSKAFSSAAAVVPTSSLAAIATKPTAVSSELRPTLQSTSNFIMLQNPPVPTNLPGDKGGKKHADGERAHPPKSQLAFHDPLRAGSGPKATNAARSSDRVFTLGRPIPS</sequence>
<organism evidence="3 4">
    <name type="scientific">Ascochyta lentis</name>
    <dbReference type="NCBI Taxonomy" id="205686"/>
    <lineage>
        <taxon>Eukaryota</taxon>
        <taxon>Fungi</taxon>
        <taxon>Dikarya</taxon>
        <taxon>Ascomycota</taxon>
        <taxon>Pezizomycotina</taxon>
        <taxon>Dothideomycetes</taxon>
        <taxon>Pleosporomycetidae</taxon>
        <taxon>Pleosporales</taxon>
        <taxon>Pleosporineae</taxon>
        <taxon>Didymellaceae</taxon>
        <taxon>Ascochyta</taxon>
    </lineage>
</organism>
<reference evidence="3" key="1">
    <citation type="submission" date="2018-12" db="EMBL/GenBank/DDBJ databases">
        <authorList>
            <person name="Syme R.A."/>
            <person name="Farfan-Caceres L."/>
            <person name="Lichtenzveig J."/>
        </authorList>
    </citation>
    <scope>NUCLEOTIDE SEQUENCE</scope>
    <source>
        <strain evidence="3">Al4</strain>
    </source>
</reference>
<comment type="caution">
    <text evidence="3">The sequence shown here is derived from an EMBL/GenBank/DDBJ whole genome shotgun (WGS) entry which is preliminary data.</text>
</comment>
<evidence type="ECO:0000256" key="2">
    <source>
        <dbReference type="SAM" id="SignalP"/>
    </source>
</evidence>
<feature type="compositionally biased region" description="Basic and acidic residues" evidence="1">
    <location>
        <begin position="136"/>
        <end position="148"/>
    </location>
</feature>
<keyword evidence="4" id="KW-1185">Reference proteome</keyword>